<name>A0A5B9QUR2_9BACT</name>
<evidence type="ECO:0000313" key="9">
    <source>
        <dbReference type="Proteomes" id="UP000325286"/>
    </source>
</evidence>
<gene>
    <name evidence="8" type="primary">sigE_6</name>
    <name evidence="8" type="ORF">UC8_37080</name>
</gene>
<evidence type="ECO:0000313" key="8">
    <source>
        <dbReference type="EMBL" id="QEG41682.1"/>
    </source>
</evidence>
<dbReference type="OrthoDB" id="258490at2"/>
<dbReference type="Pfam" id="PF04542">
    <property type="entry name" value="Sigma70_r2"/>
    <property type="match status" value="1"/>
</dbReference>
<organism evidence="8 9">
    <name type="scientific">Roseimaritima ulvae</name>
    <dbReference type="NCBI Taxonomy" id="980254"/>
    <lineage>
        <taxon>Bacteria</taxon>
        <taxon>Pseudomonadati</taxon>
        <taxon>Planctomycetota</taxon>
        <taxon>Planctomycetia</taxon>
        <taxon>Pirellulales</taxon>
        <taxon>Pirellulaceae</taxon>
        <taxon>Roseimaritima</taxon>
    </lineage>
</organism>
<protein>
    <submittedName>
        <fullName evidence="8">ECF RNA polymerase sigma factor SigE</fullName>
    </submittedName>
</protein>
<comment type="similarity">
    <text evidence="1">Belongs to the sigma-70 factor family. ECF subfamily.</text>
</comment>
<dbReference type="AlphaFoldDB" id="A0A5B9QUR2"/>
<keyword evidence="4" id="KW-0238">DNA-binding</keyword>
<feature type="domain" description="RNA polymerase sigma-70 region 2" evidence="7">
    <location>
        <begin position="29"/>
        <end position="96"/>
    </location>
</feature>
<feature type="region of interest" description="Disordered" evidence="6">
    <location>
        <begin position="187"/>
        <end position="206"/>
    </location>
</feature>
<keyword evidence="3" id="KW-0731">Sigma factor</keyword>
<dbReference type="InterPro" id="IPR053721">
    <property type="entry name" value="Fimbrial_Adhesin_Reg"/>
</dbReference>
<keyword evidence="5" id="KW-0804">Transcription</keyword>
<evidence type="ECO:0000256" key="1">
    <source>
        <dbReference type="ARBA" id="ARBA00010641"/>
    </source>
</evidence>
<sequence length="206" mass="23791">MSFPDPETRLSLLVRLSDPADQVAWEEFVRLYHPVIYRTARYRGLQDADALDVAQQVLVSVGKSLAKRPHDPNRARFRTWLDTVTRNAAINMLRSRPAVQASGDSALQRTLDQLADRSDEAEVLQREYQKERFRAAARRIEREFAEDTWQAFWLSTVEEQPIEQVAKKLGKQTGSVYAARSRIMRRLREEIDNDPSNPDNPSNPRN</sequence>
<dbReference type="InterPro" id="IPR007627">
    <property type="entry name" value="RNA_pol_sigma70_r2"/>
</dbReference>
<dbReference type="GO" id="GO:0006352">
    <property type="term" value="P:DNA-templated transcription initiation"/>
    <property type="evidence" value="ECO:0007669"/>
    <property type="project" value="InterPro"/>
</dbReference>
<evidence type="ECO:0000256" key="6">
    <source>
        <dbReference type="SAM" id="MobiDB-lite"/>
    </source>
</evidence>
<dbReference type="SUPFAM" id="SSF88659">
    <property type="entry name" value="Sigma3 and sigma4 domains of RNA polymerase sigma factors"/>
    <property type="match status" value="1"/>
</dbReference>
<dbReference type="PANTHER" id="PTHR43133">
    <property type="entry name" value="RNA POLYMERASE ECF-TYPE SIGMA FACTO"/>
    <property type="match status" value="1"/>
</dbReference>
<keyword evidence="9" id="KW-1185">Reference proteome</keyword>
<feature type="compositionally biased region" description="Low complexity" evidence="6">
    <location>
        <begin position="194"/>
        <end position="206"/>
    </location>
</feature>
<dbReference type="EMBL" id="CP042914">
    <property type="protein sequence ID" value="QEG41682.1"/>
    <property type="molecule type" value="Genomic_DNA"/>
</dbReference>
<evidence type="ECO:0000256" key="3">
    <source>
        <dbReference type="ARBA" id="ARBA00023082"/>
    </source>
</evidence>
<dbReference type="SUPFAM" id="SSF88946">
    <property type="entry name" value="Sigma2 domain of RNA polymerase sigma factors"/>
    <property type="match status" value="1"/>
</dbReference>
<dbReference type="PANTHER" id="PTHR43133:SF8">
    <property type="entry name" value="RNA POLYMERASE SIGMA FACTOR HI_1459-RELATED"/>
    <property type="match status" value="1"/>
</dbReference>
<dbReference type="RefSeq" id="WP_068135298.1">
    <property type="nucleotide sequence ID" value="NZ_CP042914.1"/>
</dbReference>
<proteinExistence type="inferred from homology"/>
<dbReference type="InterPro" id="IPR013324">
    <property type="entry name" value="RNA_pol_sigma_r3/r4-like"/>
</dbReference>
<dbReference type="InterPro" id="IPR039425">
    <property type="entry name" value="RNA_pol_sigma-70-like"/>
</dbReference>
<dbReference type="Proteomes" id="UP000325286">
    <property type="component" value="Chromosome"/>
</dbReference>
<evidence type="ECO:0000256" key="2">
    <source>
        <dbReference type="ARBA" id="ARBA00023015"/>
    </source>
</evidence>
<evidence type="ECO:0000256" key="4">
    <source>
        <dbReference type="ARBA" id="ARBA00023125"/>
    </source>
</evidence>
<evidence type="ECO:0000259" key="7">
    <source>
        <dbReference type="Pfam" id="PF04542"/>
    </source>
</evidence>
<dbReference type="Gene3D" id="1.10.1740.10">
    <property type="match status" value="1"/>
</dbReference>
<dbReference type="NCBIfam" id="TIGR02937">
    <property type="entry name" value="sigma70-ECF"/>
    <property type="match status" value="1"/>
</dbReference>
<accession>A0A5B9QUR2</accession>
<keyword evidence="2" id="KW-0805">Transcription regulation</keyword>
<dbReference type="InterPro" id="IPR013325">
    <property type="entry name" value="RNA_pol_sigma_r2"/>
</dbReference>
<reference evidence="8 9" key="1">
    <citation type="submission" date="2019-08" db="EMBL/GenBank/DDBJ databases">
        <title>Deep-cultivation of Planctomycetes and their phenomic and genomic characterization uncovers novel biology.</title>
        <authorList>
            <person name="Wiegand S."/>
            <person name="Jogler M."/>
            <person name="Boedeker C."/>
            <person name="Pinto D."/>
            <person name="Vollmers J."/>
            <person name="Rivas-Marin E."/>
            <person name="Kohn T."/>
            <person name="Peeters S.H."/>
            <person name="Heuer A."/>
            <person name="Rast P."/>
            <person name="Oberbeckmann S."/>
            <person name="Bunk B."/>
            <person name="Jeske O."/>
            <person name="Meyerdierks A."/>
            <person name="Storesund J.E."/>
            <person name="Kallscheuer N."/>
            <person name="Luecker S."/>
            <person name="Lage O.M."/>
            <person name="Pohl T."/>
            <person name="Merkel B.J."/>
            <person name="Hornburger P."/>
            <person name="Mueller R.-W."/>
            <person name="Bruemmer F."/>
            <person name="Labrenz M."/>
            <person name="Spormann A.M."/>
            <person name="Op den Camp H."/>
            <person name="Overmann J."/>
            <person name="Amann R."/>
            <person name="Jetten M.S.M."/>
            <person name="Mascher T."/>
            <person name="Medema M.H."/>
            <person name="Devos D.P."/>
            <person name="Kaster A.-K."/>
            <person name="Ovreas L."/>
            <person name="Rohde M."/>
            <person name="Galperin M.Y."/>
            <person name="Jogler C."/>
        </authorList>
    </citation>
    <scope>NUCLEOTIDE SEQUENCE [LARGE SCALE GENOMIC DNA]</scope>
    <source>
        <strain evidence="8 9">UC8</strain>
    </source>
</reference>
<dbReference type="GO" id="GO:0003677">
    <property type="term" value="F:DNA binding"/>
    <property type="evidence" value="ECO:0007669"/>
    <property type="project" value="UniProtKB-KW"/>
</dbReference>
<dbReference type="InterPro" id="IPR014284">
    <property type="entry name" value="RNA_pol_sigma-70_dom"/>
</dbReference>
<evidence type="ECO:0000256" key="5">
    <source>
        <dbReference type="ARBA" id="ARBA00023163"/>
    </source>
</evidence>
<dbReference type="KEGG" id="rul:UC8_37080"/>
<dbReference type="Gene3D" id="1.10.10.2690">
    <property type="match status" value="1"/>
</dbReference>
<dbReference type="GO" id="GO:0016987">
    <property type="term" value="F:sigma factor activity"/>
    <property type="evidence" value="ECO:0007669"/>
    <property type="project" value="UniProtKB-KW"/>
</dbReference>